<dbReference type="SUPFAM" id="SSF55874">
    <property type="entry name" value="ATPase domain of HSP90 chaperone/DNA topoisomerase II/histidine kinase"/>
    <property type="match status" value="1"/>
</dbReference>
<dbReference type="SUPFAM" id="SSF47384">
    <property type="entry name" value="Homodimeric domain of signal transducing histidine kinase"/>
    <property type="match status" value="1"/>
</dbReference>
<evidence type="ECO:0000256" key="2">
    <source>
        <dbReference type="ARBA" id="ARBA00006402"/>
    </source>
</evidence>
<dbReference type="SUPFAM" id="SSF55781">
    <property type="entry name" value="GAF domain-like"/>
    <property type="match status" value="1"/>
</dbReference>
<sequence length="689" mass="77056">MNVKTSVLEDLRQAQPQLRSQTYFKSSLIALSHAMEDQVLAGDSSPLVIATFQQERFYRLEANRYSRIAQATNQVYVLAAPESDFSNHSGQYETIAFNPDEPLSQEWNLVVLGRNYGTCLVCQEGDIPEGESRWLGQTQLEIDTARRFEGIWSFDRDVSCFVAGQLLKRIVHYRPELAEKIAQARRDYGINDRPPEPQVPITQEGLGMNPGPFAERLITYLQAGQYKLLKAYRSIAAQEEQERLVNSITTAIRQSLDPQEILKVAVGELGKALNVCRCLVYRCKETDATATIVHEYAAPGIQSLVGETWALVDNPLFQEAIERQSGVFLEDTDDPLNTRMESLARLLQQPNAQDWLNQQAQRWKIGAWLMMPILYRGKLLGILELHHCQGCPHHWSDDEVALVNTITIQMGTGLIQAETYAYLEDLNQQLEALERTRSNLIAITGHELRTPLSTIQICLESLASEPDMPAELQKVMLNTALVDAERLRELVQDFLTLSRFESGRVEWNLEPLSLDECIDLAMSGVKARYGGESLPELIVDIPPDLPLVQADGEWLVQVLGKLLDNACKFTPGGGSITIRATPMGYRLLKVTVADTGRGIEPARVEDIFERFYQEEGALRRTTGGTGLGLAICRQAIQRWGGQVWAESEGKDCGSRFHFTIPTEDEATPRGASSTAVKGLSAPPKSRRSR</sequence>
<dbReference type="InterPro" id="IPR005467">
    <property type="entry name" value="His_kinase_dom"/>
</dbReference>
<evidence type="ECO:0000256" key="6">
    <source>
        <dbReference type="ARBA" id="ARBA00022777"/>
    </source>
</evidence>
<dbReference type="PROSITE" id="PS50046">
    <property type="entry name" value="PHYTOCHROME_2"/>
    <property type="match status" value="1"/>
</dbReference>
<dbReference type="Pfam" id="PF17150">
    <property type="entry name" value="CHASE6_C"/>
    <property type="match status" value="1"/>
</dbReference>
<protein>
    <recommendedName>
        <fullName evidence="3">histidine kinase</fullName>
        <ecNumber evidence="3">2.7.13.3</ecNumber>
    </recommendedName>
</protein>
<feature type="coiled-coil region" evidence="8">
    <location>
        <begin position="416"/>
        <end position="443"/>
    </location>
</feature>
<evidence type="ECO:0000256" key="7">
    <source>
        <dbReference type="ARBA" id="ARBA00023012"/>
    </source>
</evidence>
<dbReference type="SMART" id="SM00387">
    <property type="entry name" value="HATPase_c"/>
    <property type="match status" value="1"/>
</dbReference>
<dbReference type="InterPro" id="IPR033415">
    <property type="entry name" value="CHASE6_C"/>
</dbReference>
<dbReference type="RefSeq" id="WP_252662261.1">
    <property type="nucleotide sequence ID" value="NZ_CP098611.1"/>
</dbReference>
<comment type="catalytic activity">
    <reaction evidence="1">
        <text>ATP + protein L-histidine = ADP + protein N-phospho-L-histidine.</text>
        <dbReference type="EC" id="2.7.13.3"/>
    </reaction>
</comment>
<keyword evidence="7" id="KW-0902">Two-component regulatory system</keyword>
<keyword evidence="6" id="KW-0418">Kinase</keyword>
<dbReference type="InterPro" id="IPR036890">
    <property type="entry name" value="HATPase_C_sf"/>
</dbReference>
<dbReference type="CDD" id="cd00082">
    <property type="entry name" value="HisKA"/>
    <property type="match status" value="1"/>
</dbReference>
<dbReference type="Pfam" id="PF00512">
    <property type="entry name" value="HisKA"/>
    <property type="match status" value="1"/>
</dbReference>
<dbReference type="SMART" id="SM00065">
    <property type="entry name" value="GAF"/>
    <property type="match status" value="1"/>
</dbReference>
<reference evidence="12" key="1">
    <citation type="submission" date="2022-06" db="EMBL/GenBank/DDBJ databases">
        <title>Genome sequence of Phormidium yuhuli AB48 isolated from an industrial photobioreactor environment.</title>
        <authorList>
            <person name="Qiu Y."/>
            <person name="Noonan A.J.C."/>
            <person name="Dofher K."/>
            <person name="Koch M."/>
            <person name="Kieft B."/>
            <person name="Lin X."/>
            <person name="Ziels R.M."/>
            <person name="Hallam S.J."/>
        </authorList>
    </citation>
    <scope>NUCLEOTIDE SEQUENCE</scope>
    <source>
        <strain evidence="12">AB48</strain>
    </source>
</reference>
<dbReference type="Pfam" id="PF02518">
    <property type="entry name" value="HATPase_c"/>
    <property type="match status" value="1"/>
</dbReference>
<dbReference type="InterPro" id="IPR003018">
    <property type="entry name" value="GAF"/>
</dbReference>
<dbReference type="GO" id="GO:0005524">
    <property type="term" value="F:ATP binding"/>
    <property type="evidence" value="ECO:0007669"/>
    <property type="project" value="UniProtKB-KW"/>
</dbReference>
<dbReference type="PANTHER" id="PTHR43047">
    <property type="entry name" value="TWO-COMPONENT HISTIDINE PROTEIN KINASE"/>
    <property type="match status" value="1"/>
</dbReference>
<dbReference type="InterPro" id="IPR016132">
    <property type="entry name" value="Phyto_chromo_attachment"/>
</dbReference>
<name>A0ABY5AM48_9CYAN</name>
<comment type="similarity">
    <text evidence="2">In the N-terminal section; belongs to the phytochrome family.</text>
</comment>
<dbReference type="PRINTS" id="PR00344">
    <property type="entry name" value="BCTRLSENSOR"/>
</dbReference>
<keyword evidence="12" id="KW-0067">ATP-binding</keyword>
<dbReference type="Pfam" id="PF10069">
    <property type="entry name" value="DICT"/>
    <property type="match status" value="1"/>
</dbReference>
<feature type="region of interest" description="Disordered" evidence="9">
    <location>
        <begin position="661"/>
        <end position="689"/>
    </location>
</feature>
<keyword evidence="5" id="KW-0808">Transferase</keyword>
<dbReference type="InterPro" id="IPR019278">
    <property type="entry name" value="DICT_dom"/>
</dbReference>
<evidence type="ECO:0000313" key="12">
    <source>
        <dbReference type="EMBL" id="USR90282.1"/>
    </source>
</evidence>
<gene>
    <name evidence="12" type="ORF">NEA10_15725</name>
</gene>
<evidence type="ECO:0000256" key="4">
    <source>
        <dbReference type="ARBA" id="ARBA00022553"/>
    </source>
</evidence>
<accession>A0ABY5AM48</accession>
<evidence type="ECO:0000313" key="13">
    <source>
        <dbReference type="Proteomes" id="UP001056708"/>
    </source>
</evidence>
<evidence type="ECO:0000259" key="10">
    <source>
        <dbReference type="PROSITE" id="PS50046"/>
    </source>
</evidence>
<proteinExistence type="inferred from homology"/>
<evidence type="ECO:0000256" key="3">
    <source>
        <dbReference type="ARBA" id="ARBA00012438"/>
    </source>
</evidence>
<dbReference type="Gene3D" id="1.10.287.130">
    <property type="match status" value="1"/>
</dbReference>
<dbReference type="EMBL" id="CP098611">
    <property type="protein sequence ID" value="USR90282.1"/>
    <property type="molecule type" value="Genomic_DNA"/>
</dbReference>
<feature type="domain" description="Phytochrome chromophore attachment site" evidence="10">
    <location>
        <begin position="257"/>
        <end position="409"/>
    </location>
</feature>
<dbReference type="PROSITE" id="PS50109">
    <property type="entry name" value="HIS_KIN"/>
    <property type="match status" value="1"/>
</dbReference>
<feature type="domain" description="Histidine kinase" evidence="11">
    <location>
        <begin position="443"/>
        <end position="664"/>
    </location>
</feature>
<dbReference type="Pfam" id="PF01590">
    <property type="entry name" value="GAF"/>
    <property type="match status" value="1"/>
</dbReference>
<dbReference type="InterPro" id="IPR036097">
    <property type="entry name" value="HisK_dim/P_sf"/>
</dbReference>
<keyword evidence="8" id="KW-0175">Coiled coil</keyword>
<keyword evidence="4" id="KW-0597">Phosphoprotein</keyword>
<dbReference type="InterPro" id="IPR029016">
    <property type="entry name" value="GAF-like_dom_sf"/>
</dbReference>
<dbReference type="InterPro" id="IPR003661">
    <property type="entry name" value="HisK_dim/P_dom"/>
</dbReference>
<dbReference type="InterPro" id="IPR004358">
    <property type="entry name" value="Sig_transdc_His_kin-like_C"/>
</dbReference>
<evidence type="ECO:0000259" key="11">
    <source>
        <dbReference type="PROSITE" id="PS50109"/>
    </source>
</evidence>
<dbReference type="SMART" id="SM00388">
    <property type="entry name" value="HisKA"/>
    <property type="match status" value="1"/>
</dbReference>
<dbReference type="EC" id="2.7.13.3" evidence="3"/>
<dbReference type="Gene3D" id="3.30.565.10">
    <property type="entry name" value="Histidine kinase-like ATPase, C-terminal domain"/>
    <property type="match status" value="1"/>
</dbReference>
<dbReference type="InterPro" id="IPR003594">
    <property type="entry name" value="HATPase_dom"/>
</dbReference>
<keyword evidence="13" id="KW-1185">Reference proteome</keyword>
<organism evidence="12 13">
    <name type="scientific">Phormidium yuhuli AB48</name>
    <dbReference type="NCBI Taxonomy" id="2940671"/>
    <lineage>
        <taxon>Bacteria</taxon>
        <taxon>Bacillati</taxon>
        <taxon>Cyanobacteriota</taxon>
        <taxon>Cyanophyceae</taxon>
        <taxon>Oscillatoriophycideae</taxon>
        <taxon>Oscillatoriales</taxon>
        <taxon>Oscillatoriaceae</taxon>
        <taxon>Phormidium</taxon>
        <taxon>Phormidium yuhuli</taxon>
    </lineage>
</organism>
<dbReference type="Gene3D" id="3.30.450.40">
    <property type="match status" value="1"/>
</dbReference>
<keyword evidence="12" id="KW-0547">Nucleotide-binding</keyword>
<dbReference type="Proteomes" id="UP001056708">
    <property type="component" value="Chromosome"/>
</dbReference>
<evidence type="ECO:0000256" key="9">
    <source>
        <dbReference type="SAM" id="MobiDB-lite"/>
    </source>
</evidence>
<dbReference type="PANTHER" id="PTHR43047:SF72">
    <property type="entry name" value="OSMOSENSING HISTIDINE PROTEIN KINASE SLN1"/>
    <property type="match status" value="1"/>
</dbReference>
<evidence type="ECO:0000256" key="1">
    <source>
        <dbReference type="ARBA" id="ARBA00000085"/>
    </source>
</evidence>
<evidence type="ECO:0000256" key="8">
    <source>
        <dbReference type="SAM" id="Coils"/>
    </source>
</evidence>
<evidence type="ECO:0000256" key="5">
    <source>
        <dbReference type="ARBA" id="ARBA00022679"/>
    </source>
</evidence>